<dbReference type="AlphaFoldDB" id="A0A061RNJ1"/>
<accession>A0A061RNJ1</accession>
<sequence>MRLLVSRKLLELPCFVSCPDRCWANPPARSRHPTRACNRRDFAYTTILGFIGTKDPTTIFNSVLSGYGLPTLRQGNDLTYYDEFEDDFVFEYPRSWVVRPNSQRAGVYVSDFNTADKVTVDVFPLPDDNNIVKSALEAILEPSSQPSAASVKINKENGPEGWEYTYLEFPSYTTTSSGYSIKRKNFAVVASVPKRGEAVVLNASARSDKYDDAKRDLLRRVVASFRVR</sequence>
<protein>
    <recommendedName>
        <fullName evidence="1">PsbP C-terminal domain-containing protein</fullName>
    </recommendedName>
</protein>
<dbReference type="InterPro" id="IPR002683">
    <property type="entry name" value="PsbP_C"/>
</dbReference>
<dbReference type="SUPFAM" id="SSF55724">
    <property type="entry name" value="Mog1p/PsbP-like"/>
    <property type="match status" value="1"/>
</dbReference>
<feature type="domain" description="PsbP C-terminal" evidence="1">
    <location>
        <begin position="77"/>
        <end position="227"/>
    </location>
</feature>
<evidence type="ECO:0000259" key="1">
    <source>
        <dbReference type="Pfam" id="PF01789"/>
    </source>
</evidence>
<evidence type="ECO:0000313" key="2">
    <source>
        <dbReference type="EMBL" id="JAC72230.1"/>
    </source>
</evidence>
<dbReference type="EMBL" id="GBEZ01013791">
    <property type="protein sequence ID" value="JAC72230.1"/>
    <property type="molecule type" value="Transcribed_RNA"/>
</dbReference>
<gene>
    <name evidence="2" type="ORF">TSPGSL018_213</name>
</gene>
<dbReference type="GO" id="GO:0015979">
    <property type="term" value="P:photosynthesis"/>
    <property type="evidence" value="ECO:0007669"/>
    <property type="project" value="InterPro"/>
</dbReference>
<dbReference type="Pfam" id="PF01789">
    <property type="entry name" value="PsbP"/>
    <property type="match status" value="1"/>
</dbReference>
<dbReference type="GO" id="GO:0009654">
    <property type="term" value="C:photosystem II oxygen evolving complex"/>
    <property type="evidence" value="ECO:0007669"/>
    <property type="project" value="InterPro"/>
</dbReference>
<name>A0A061RNJ1_9CHLO</name>
<reference evidence="2" key="1">
    <citation type="submission" date="2014-05" db="EMBL/GenBank/DDBJ databases">
        <title>The transcriptome of the halophilic microalga Tetraselmis sp. GSL018 isolated from the Great Salt Lake, Utah.</title>
        <authorList>
            <person name="Jinkerson R.E."/>
            <person name="D'Adamo S."/>
            <person name="Posewitz M.C."/>
        </authorList>
    </citation>
    <scope>NUCLEOTIDE SEQUENCE</scope>
    <source>
        <strain evidence="2">GSL018</strain>
    </source>
</reference>
<proteinExistence type="predicted"/>
<organism evidence="2">
    <name type="scientific">Tetraselmis sp. GSL018</name>
    <dbReference type="NCBI Taxonomy" id="582737"/>
    <lineage>
        <taxon>Eukaryota</taxon>
        <taxon>Viridiplantae</taxon>
        <taxon>Chlorophyta</taxon>
        <taxon>core chlorophytes</taxon>
        <taxon>Chlorodendrophyceae</taxon>
        <taxon>Chlorodendrales</taxon>
        <taxon>Chlorodendraceae</taxon>
        <taxon>Tetraselmis</taxon>
    </lineage>
</organism>
<dbReference type="Gene3D" id="3.40.1000.10">
    <property type="entry name" value="Mog1/PsbP, alpha/beta/alpha sandwich"/>
    <property type="match status" value="1"/>
</dbReference>
<dbReference type="GO" id="GO:0019898">
    <property type="term" value="C:extrinsic component of membrane"/>
    <property type="evidence" value="ECO:0007669"/>
    <property type="project" value="InterPro"/>
</dbReference>
<dbReference type="GO" id="GO:0005509">
    <property type="term" value="F:calcium ion binding"/>
    <property type="evidence" value="ECO:0007669"/>
    <property type="project" value="InterPro"/>
</dbReference>
<dbReference type="InterPro" id="IPR016123">
    <property type="entry name" value="Mog1/PsbP_a/b/a-sand"/>
</dbReference>